<feature type="region of interest" description="Disordered" evidence="1">
    <location>
        <begin position="330"/>
        <end position="361"/>
    </location>
</feature>
<feature type="compositionally biased region" description="Basic residues" evidence="1">
    <location>
        <begin position="426"/>
        <end position="444"/>
    </location>
</feature>
<feature type="compositionally biased region" description="Basic and acidic residues" evidence="1">
    <location>
        <begin position="283"/>
        <end position="294"/>
    </location>
</feature>
<proteinExistence type="predicted"/>
<sequence length="1399" mass="155532">MEADSGGSVVKTRRQVRRIKQSTNNSSNLEKNELQQSKGSRKRVISKDGGHSETGSVPLAQPSRSVLSQRSLSSARCRIYDWKARRFTKPEQLPPAVVQKVDQNVTLKCEPKSFSWNLSLEERRKRDSKSVLPTAKNTALSKTTRRRLKRNGRSVLQDKSIESIENLNQDGGIEDYSSSMTLGPSTSQITPEHSDVCDKWKCNARKRRNDTSGISAAERELHTELVIEEVLRNTLAEGNKRKRIMGQGATTCLRGSDNDISAEELRADCSNCCDNDYNSNKSDGNRVKRNDNRSVDGMQQVTNTGKGCNAEVLHKVANDVDHLEGVVGNALSSSTSSSETQQNFLDSKRSERDKKNESTRRTMEELMKDKNFAPVEIIVADAISKDPLGFVHSLRDAKLLKSLEKLAYSRKLNSVVPNEQLEQLRKQRKKEKKREKKEKKKQKRLMKLAASFGVSVEQLELDMLAENNNCNNYSSSSPQSQSQSPFDYSNSFHHYSHSTTPSVVPSSKSSSVRRSIESTSHLSNLPAPSVINYSYLNVFPRPSFVPDPLDPSRNLVTDCHDSSSSASHQLQVADSSYLNPLIMSSSATVPSTSLPPPSLMHHQQQQQPSSESDSIVTLEEQHLNSNDGDTNNANHHLPIGILHQNNISQNDDCATKVIKPNDFANYNTGGNAPEDEEDEQNAIAISHLFPQFDALQQLKLIKMCTDNSVQEVDHQDVMNMIRSPESDSSNKVARTLALIKGKVKEFKQINRMHYTSDTEGSSIWNEDNGLTRLVRIDEDVDVDVSGNHALQVHLNGNSSSVNGICVNGKKLSNDASSNVFEPLEIPVTMSSSNAYPSTSHSVHNNGTNDCMGKLGMAAVGGDVQARTLNDPLSLARLDEHPVHRTPAVILTEVPIHEDDDNIYVSEMKVLTDWFNHAPYGAGKEAHMQYWDDVKQRVDVADWIRKLNTHRYNHLLSILSRKQARTSRGDMVSNGKRRSKSTEPWWPRKLFDHYEGVLDIAGKAMRMVASSFESNNFSQDEIPRVNNIPMKLDGDEAAAVAYFRPSSPATVCDPNDDYQNDVIARELRHTTTIDAGVFSQIELGDDDSQTNYLRWKKVLRMSNMKKSTKVINDSSRCSTGNSMKRCTSNGVRLACEASLTDMHSSTADSKKDDDDDTASNFDYSHEVLMDATTNHHHLKPSSNMSTSEFLRNNSSTIESGYCSSAISSNSLPPCSANSNTPQIPSTFDSFSPQPQHVLVINQSIADIANENGTRNGTLQLPPLSTVFDASSSDQHPLSKNDPHQQLPSRYESQLQSQSVVNNLCSSAAPKSIDIGNYNHQSASISSSTLHLHSEANGSFDMSYHPFEHIINQANFKVHSLSKTTLDDRAEANFFDTLFEEDETKMADAGGDPFLRMDHLI</sequence>
<keyword evidence="3" id="KW-1185">Reference proteome</keyword>
<dbReference type="EMBL" id="UYRR01031101">
    <property type="protein sequence ID" value="VDK45801.1"/>
    <property type="molecule type" value="Genomic_DNA"/>
</dbReference>
<feature type="compositionally biased region" description="Basic and acidic residues" evidence="1">
    <location>
        <begin position="346"/>
        <end position="361"/>
    </location>
</feature>
<feature type="region of interest" description="Disordered" evidence="1">
    <location>
        <begin position="280"/>
        <end position="303"/>
    </location>
</feature>
<reference evidence="2 3" key="2">
    <citation type="submission" date="2018-11" db="EMBL/GenBank/DDBJ databases">
        <authorList>
            <consortium name="Pathogen Informatics"/>
        </authorList>
    </citation>
    <scope>NUCLEOTIDE SEQUENCE [LARGE SCALE GENOMIC DNA]</scope>
</reference>
<evidence type="ECO:0000313" key="3">
    <source>
        <dbReference type="Proteomes" id="UP000267096"/>
    </source>
</evidence>
<evidence type="ECO:0000313" key="4">
    <source>
        <dbReference type="WBParaSite" id="ASIM_0001231501-mRNA-1"/>
    </source>
</evidence>
<evidence type="ECO:0000256" key="1">
    <source>
        <dbReference type="SAM" id="MobiDB-lite"/>
    </source>
</evidence>
<feature type="compositionally biased region" description="Polar residues" evidence="1">
    <location>
        <begin position="1282"/>
        <end position="1291"/>
    </location>
</feature>
<feature type="compositionally biased region" description="Basic residues" evidence="1">
    <location>
        <begin position="11"/>
        <end position="20"/>
    </location>
</feature>
<feature type="compositionally biased region" description="Low complexity" evidence="1">
    <location>
        <begin position="474"/>
        <end position="485"/>
    </location>
</feature>
<feature type="compositionally biased region" description="Low complexity" evidence="1">
    <location>
        <begin position="599"/>
        <end position="614"/>
    </location>
</feature>
<feature type="region of interest" description="Disordered" evidence="1">
    <location>
        <begin position="587"/>
        <end position="615"/>
    </location>
</feature>
<accession>A0A0M3JVQ4</accession>
<reference evidence="4" key="1">
    <citation type="submission" date="2017-02" db="UniProtKB">
        <authorList>
            <consortium name="WormBaseParasite"/>
        </authorList>
    </citation>
    <scope>IDENTIFICATION</scope>
</reference>
<gene>
    <name evidence="2" type="ORF">ASIM_LOCUS11781</name>
</gene>
<organism evidence="4">
    <name type="scientific">Anisakis simplex</name>
    <name type="common">Herring worm</name>
    <dbReference type="NCBI Taxonomy" id="6269"/>
    <lineage>
        <taxon>Eukaryota</taxon>
        <taxon>Metazoa</taxon>
        <taxon>Ecdysozoa</taxon>
        <taxon>Nematoda</taxon>
        <taxon>Chromadorea</taxon>
        <taxon>Rhabditida</taxon>
        <taxon>Spirurina</taxon>
        <taxon>Ascaridomorpha</taxon>
        <taxon>Ascaridoidea</taxon>
        <taxon>Anisakidae</taxon>
        <taxon>Anisakis</taxon>
        <taxon>Anisakis simplex complex</taxon>
    </lineage>
</organism>
<evidence type="ECO:0000313" key="2">
    <source>
        <dbReference type="EMBL" id="VDK45801.1"/>
    </source>
</evidence>
<feature type="region of interest" description="Disordered" evidence="1">
    <location>
        <begin position="1251"/>
        <end position="1291"/>
    </location>
</feature>
<dbReference type="WBParaSite" id="ASIM_0001231501-mRNA-1">
    <property type="protein sequence ID" value="ASIM_0001231501-mRNA-1"/>
    <property type="gene ID" value="ASIM_0001231501"/>
</dbReference>
<feature type="compositionally biased region" description="Polar residues" evidence="1">
    <location>
        <begin position="21"/>
        <end position="38"/>
    </location>
</feature>
<dbReference type="OrthoDB" id="10619211at2759"/>
<feature type="region of interest" description="Disordered" evidence="1">
    <location>
        <begin position="423"/>
        <end position="444"/>
    </location>
</feature>
<dbReference type="Proteomes" id="UP000267096">
    <property type="component" value="Unassembled WGS sequence"/>
</dbReference>
<feature type="region of interest" description="Disordered" evidence="1">
    <location>
        <begin position="472"/>
        <end position="492"/>
    </location>
</feature>
<name>A0A0M3JVQ4_ANISI</name>
<feature type="region of interest" description="Disordered" evidence="1">
    <location>
        <begin position="1"/>
        <end position="68"/>
    </location>
</feature>
<protein>
    <submittedName>
        <fullName evidence="4">RING-type domain-containing protein</fullName>
    </submittedName>
</protein>